<dbReference type="GO" id="GO:0005886">
    <property type="term" value="C:plasma membrane"/>
    <property type="evidence" value="ECO:0007669"/>
    <property type="project" value="UniProtKB-SubCell"/>
</dbReference>
<keyword evidence="6" id="KW-0472">Membrane</keyword>
<comment type="similarity">
    <text evidence="2">Belongs to the UPF0702 family.</text>
</comment>
<dbReference type="Pfam" id="PF04239">
    <property type="entry name" value="DUF421"/>
    <property type="match status" value="1"/>
</dbReference>
<keyword evidence="9" id="KW-1185">Reference proteome</keyword>
<name>A0A9X1TI79_9BACT</name>
<dbReference type="Gene3D" id="3.30.240.20">
    <property type="entry name" value="bsu07140 like domains"/>
    <property type="match status" value="1"/>
</dbReference>
<keyword evidence="3" id="KW-1003">Cell membrane</keyword>
<evidence type="ECO:0000256" key="5">
    <source>
        <dbReference type="ARBA" id="ARBA00022989"/>
    </source>
</evidence>
<evidence type="ECO:0000259" key="7">
    <source>
        <dbReference type="Pfam" id="PF04239"/>
    </source>
</evidence>
<evidence type="ECO:0000256" key="6">
    <source>
        <dbReference type="ARBA" id="ARBA00023136"/>
    </source>
</evidence>
<dbReference type="InterPro" id="IPR023090">
    <property type="entry name" value="UPF0702_alpha/beta_dom_sf"/>
</dbReference>
<reference evidence="8" key="1">
    <citation type="submission" date="2021-12" db="EMBL/GenBank/DDBJ databases">
        <title>Novel species in genus Dyadobacter.</title>
        <authorList>
            <person name="Ma C."/>
        </authorList>
    </citation>
    <scope>NUCLEOTIDE SEQUENCE</scope>
    <source>
        <strain evidence="8">LJ419</strain>
    </source>
</reference>
<evidence type="ECO:0000256" key="4">
    <source>
        <dbReference type="ARBA" id="ARBA00022692"/>
    </source>
</evidence>
<organism evidence="8 9">
    <name type="scientific">Dyadobacter chenwenxiniae</name>
    <dbReference type="NCBI Taxonomy" id="2906456"/>
    <lineage>
        <taxon>Bacteria</taxon>
        <taxon>Pseudomonadati</taxon>
        <taxon>Bacteroidota</taxon>
        <taxon>Cytophagia</taxon>
        <taxon>Cytophagales</taxon>
        <taxon>Spirosomataceae</taxon>
        <taxon>Dyadobacter</taxon>
    </lineage>
</organism>
<protein>
    <submittedName>
        <fullName evidence="8">DUF421 domain-containing protein</fullName>
    </submittedName>
</protein>
<evidence type="ECO:0000256" key="2">
    <source>
        <dbReference type="ARBA" id="ARBA00006448"/>
    </source>
</evidence>
<dbReference type="Proteomes" id="UP001139000">
    <property type="component" value="Unassembled WGS sequence"/>
</dbReference>
<accession>A0A9X1TI79</accession>
<gene>
    <name evidence="8" type="ORF">LXM26_27260</name>
</gene>
<dbReference type="InterPro" id="IPR007353">
    <property type="entry name" value="DUF421"/>
</dbReference>
<evidence type="ECO:0000313" key="8">
    <source>
        <dbReference type="EMBL" id="MCF0065244.1"/>
    </source>
</evidence>
<keyword evidence="5" id="KW-1133">Transmembrane helix</keyword>
<comment type="subcellular location">
    <subcellularLocation>
        <location evidence="1">Cell membrane</location>
        <topology evidence="1">Multi-pass membrane protein</topology>
    </subcellularLocation>
</comment>
<keyword evidence="4" id="KW-0812">Transmembrane</keyword>
<comment type="caution">
    <text evidence="8">The sequence shown here is derived from an EMBL/GenBank/DDBJ whole genome shotgun (WGS) entry which is preliminary data.</text>
</comment>
<dbReference type="PANTHER" id="PTHR34582">
    <property type="entry name" value="UPF0702 TRANSMEMBRANE PROTEIN YCAP"/>
    <property type="match status" value="1"/>
</dbReference>
<evidence type="ECO:0000313" key="9">
    <source>
        <dbReference type="Proteomes" id="UP001139000"/>
    </source>
</evidence>
<dbReference type="PANTHER" id="PTHR34582:SF6">
    <property type="entry name" value="UPF0702 TRANSMEMBRANE PROTEIN YCAP"/>
    <property type="match status" value="1"/>
</dbReference>
<evidence type="ECO:0000256" key="3">
    <source>
        <dbReference type="ARBA" id="ARBA00022475"/>
    </source>
</evidence>
<dbReference type="AlphaFoldDB" id="A0A9X1TI79"/>
<proteinExistence type="inferred from homology"/>
<dbReference type="EMBL" id="JAJTTC010000010">
    <property type="protein sequence ID" value="MCF0065244.1"/>
    <property type="molecule type" value="Genomic_DNA"/>
</dbReference>
<sequence>MDNLFNIDWQSIWQPGSSVLEMVIRGTVTYWAIFVLLRFFRRGAGQLGVSDVLLIILIGDAAQNAMAGEYKSITEGIVLIGTLVFWDYTIDWLGYRSVWFNKFTQASPTPLILNGTLLKDNLKKELITVDDLLSILREQGVDDFRRVRSCHLEGSGNISVVQETEFRIPQRGAKSGNQDG</sequence>
<dbReference type="RefSeq" id="WP_234604455.1">
    <property type="nucleotide sequence ID" value="NZ_CP094997.1"/>
</dbReference>
<feature type="domain" description="YetF C-terminal" evidence="7">
    <location>
        <begin position="97"/>
        <end position="165"/>
    </location>
</feature>
<evidence type="ECO:0000256" key="1">
    <source>
        <dbReference type="ARBA" id="ARBA00004651"/>
    </source>
</evidence>